<keyword evidence="9" id="KW-1185">Reference proteome</keyword>
<dbReference type="PANTHER" id="PTHR44329:SF288">
    <property type="entry name" value="MITOGEN-ACTIVATED PROTEIN KINASE KINASE KINASE 20"/>
    <property type="match status" value="1"/>
</dbReference>
<name>A0AAD7UCC8_9STRA</name>
<feature type="binding site" evidence="5">
    <location>
        <position position="41"/>
    </location>
    <ligand>
        <name>ATP</name>
        <dbReference type="ChEBI" id="CHEBI:30616"/>
    </ligand>
</feature>
<evidence type="ECO:0000313" key="8">
    <source>
        <dbReference type="EMBL" id="KAJ8601387.1"/>
    </source>
</evidence>
<sequence>MDSKTYWRIAPEDVKQGKELGRGSYGIVRAAEWRHTPVAVKILYQDAQAEDRELFEREIKIMATLHHPNIVQFFGYTRSPELTLVIEYFAEGSIENYVIKDKPGPKMSLSFCMDMGLAIEYLHSRMPTIVIHRDIKPANFLLTNSHRVKLGDFGIARARRTTTTSPTSLPGNDSTVSLESMTEFVADAAAATIKVGDAPQTSASGEELTSNCGTVRYMAPEVASTDGTKTQKYSSKADIFSLAMVFYFVWERVLPGIEYHRTPATHLSALLAGRRPAFHRLTRQPS</sequence>
<dbReference type="AlphaFoldDB" id="A0AAD7UCC8"/>
<dbReference type="InterPro" id="IPR017441">
    <property type="entry name" value="Protein_kinase_ATP_BS"/>
</dbReference>
<dbReference type="Pfam" id="PF00069">
    <property type="entry name" value="Pkinase"/>
    <property type="match status" value="1"/>
</dbReference>
<dbReference type="InterPro" id="IPR051681">
    <property type="entry name" value="Ser/Thr_Kinases-Pseudokinases"/>
</dbReference>
<gene>
    <name evidence="8" type="ORF">CTAYLR_004990</name>
</gene>
<dbReference type="PROSITE" id="PS00108">
    <property type="entry name" value="PROTEIN_KINASE_ST"/>
    <property type="match status" value="1"/>
</dbReference>
<keyword evidence="4 5" id="KW-0067">ATP-binding</keyword>
<dbReference type="InterPro" id="IPR011009">
    <property type="entry name" value="Kinase-like_dom_sf"/>
</dbReference>
<dbReference type="Gene3D" id="1.10.510.10">
    <property type="entry name" value="Transferase(Phosphotransferase) domain 1"/>
    <property type="match status" value="1"/>
</dbReference>
<evidence type="ECO:0000313" key="9">
    <source>
        <dbReference type="Proteomes" id="UP001230188"/>
    </source>
</evidence>
<dbReference type="Proteomes" id="UP001230188">
    <property type="component" value="Unassembled WGS sequence"/>
</dbReference>
<proteinExistence type="inferred from homology"/>
<keyword evidence="2 5" id="KW-0547">Nucleotide-binding</keyword>
<dbReference type="PROSITE" id="PS00107">
    <property type="entry name" value="PROTEIN_KINASE_ATP"/>
    <property type="match status" value="1"/>
</dbReference>
<keyword evidence="6" id="KW-0723">Serine/threonine-protein kinase</keyword>
<dbReference type="FunFam" id="3.30.200.20:FF:000180">
    <property type="entry name" value="serine/threonine-protein kinase STY46-like"/>
    <property type="match status" value="1"/>
</dbReference>
<dbReference type="SMART" id="SM00220">
    <property type="entry name" value="S_TKc"/>
    <property type="match status" value="1"/>
</dbReference>
<feature type="domain" description="Protein kinase" evidence="7">
    <location>
        <begin position="14"/>
        <end position="286"/>
    </location>
</feature>
<dbReference type="InterPro" id="IPR000719">
    <property type="entry name" value="Prot_kinase_dom"/>
</dbReference>
<dbReference type="PIRSF" id="PIRSF000654">
    <property type="entry name" value="Integrin-linked_kinase"/>
    <property type="match status" value="1"/>
</dbReference>
<comment type="caution">
    <text evidence="8">The sequence shown here is derived from an EMBL/GenBank/DDBJ whole genome shotgun (WGS) entry which is preliminary data.</text>
</comment>
<organism evidence="8 9">
    <name type="scientific">Chrysophaeum taylorii</name>
    <dbReference type="NCBI Taxonomy" id="2483200"/>
    <lineage>
        <taxon>Eukaryota</taxon>
        <taxon>Sar</taxon>
        <taxon>Stramenopiles</taxon>
        <taxon>Ochrophyta</taxon>
        <taxon>Pelagophyceae</taxon>
        <taxon>Pelagomonadales</taxon>
        <taxon>Pelagomonadaceae</taxon>
        <taxon>Chrysophaeum</taxon>
    </lineage>
</organism>
<evidence type="ECO:0000256" key="1">
    <source>
        <dbReference type="ARBA" id="ARBA00022679"/>
    </source>
</evidence>
<keyword evidence="1" id="KW-0808">Transferase</keyword>
<reference evidence="8" key="1">
    <citation type="submission" date="2023-01" db="EMBL/GenBank/DDBJ databases">
        <title>Metagenome sequencing of chrysophaentin producing Chrysophaeum taylorii.</title>
        <authorList>
            <person name="Davison J."/>
            <person name="Bewley C."/>
        </authorList>
    </citation>
    <scope>NUCLEOTIDE SEQUENCE</scope>
    <source>
        <strain evidence="8">NIES-1699</strain>
    </source>
</reference>
<evidence type="ECO:0000256" key="4">
    <source>
        <dbReference type="ARBA" id="ARBA00022840"/>
    </source>
</evidence>
<evidence type="ECO:0000256" key="5">
    <source>
        <dbReference type="PROSITE-ProRule" id="PRU10141"/>
    </source>
</evidence>
<accession>A0AAD7UCC8</accession>
<dbReference type="GO" id="GO:0004674">
    <property type="term" value="F:protein serine/threonine kinase activity"/>
    <property type="evidence" value="ECO:0007669"/>
    <property type="project" value="UniProtKB-KW"/>
</dbReference>
<evidence type="ECO:0000256" key="3">
    <source>
        <dbReference type="ARBA" id="ARBA00022777"/>
    </source>
</evidence>
<keyword evidence="3" id="KW-0418">Kinase</keyword>
<dbReference type="GO" id="GO:0005524">
    <property type="term" value="F:ATP binding"/>
    <property type="evidence" value="ECO:0007669"/>
    <property type="project" value="UniProtKB-UniRule"/>
</dbReference>
<protein>
    <recommendedName>
        <fullName evidence="7">Protein kinase domain-containing protein</fullName>
    </recommendedName>
</protein>
<evidence type="ECO:0000256" key="2">
    <source>
        <dbReference type="ARBA" id="ARBA00022741"/>
    </source>
</evidence>
<dbReference type="PANTHER" id="PTHR44329">
    <property type="entry name" value="SERINE/THREONINE-PROTEIN KINASE TNNI3K-RELATED"/>
    <property type="match status" value="1"/>
</dbReference>
<evidence type="ECO:0000256" key="6">
    <source>
        <dbReference type="RuleBase" id="RU000304"/>
    </source>
</evidence>
<evidence type="ECO:0000259" key="7">
    <source>
        <dbReference type="PROSITE" id="PS50011"/>
    </source>
</evidence>
<dbReference type="PROSITE" id="PS50011">
    <property type="entry name" value="PROTEIN_KINASE_DOM"/>
    <property type="match status" value="1"/>
</dbReference>
<dbReference type="SUPFAM" id="SSF56112">
    <property type="entry name" value="Protein kinase-like (PK-like)"/>
    <property type="match status" value="1"/>
</dbReference>
<dbReference type="InterPro" id="IPR008271">
    <property type="entry name" value="Ser/Thr_kinase_AS"/>
</dbReference>
<comment type="similarity">
    <text evidence="6">Belongs to the protein kinase superfamily.</text>
</comment>
<dbReference type="Gene3D" id="3.30.200.20">
    <property type="entry name" value="Phosphorylase Kinase, domain 1"/>
    <property type="match status" value="1"/>
</dbReference>
<dbReference type="EMBL" id="JAQMWT010000435">
    <property type="protein sequence ID" value="KAJ8601387.1"/>
    <property type="molecule type" value="Genomic_DNA"/>
</dbReference>